<keyword evidence="12" id="KW-1185">Reference proteome</keyword>
<dbReference type="EMBL" id="JACTNZ010000010">
    <property type="protein sequence ID" value="KAG5529702.1"/>
    <property type="molecule type" value="Genomic_DNA"/>
</dbReference>
<feature type="domain" description="GS beta-grasp" evidence="9">
    <location>
        <begin position="19"/>
        <end position="99"/>
    </location>
</feature>
<dbReference type="PROSITE" id="PS00180">
    <property type="entry name" value="GLNA_1"/>
    <property type="match status" value="1"/>
</dbReference>
<dbReference type="PROSITE" id="PS51987">
    <property type="entry name" value="GS_CATALYTIC"/>
    <property type="match status" value="1"/>
</dbReference>
<feature type="domain" description="GS catalytic" evidence="10">
    <location>
        <begin position="173"/>
        <end position="291"/>
    </location>
</feature>
<dbReference type="InterPro" id="IPR036651">
    <property type="entry name" value="Gln_synt_N_sf"/>
</dbReference>
<dbReference type="Pfam" id="PF03951">
    <property type="entry name" value="Gln-synt_N"/>
    <property type="match status" value="1"/>
</dbReference>
<evidence type="ECO:0000256" key="3">
    <source>
        <dbReference type="ARBA" id="ARBA00012937"/>
    </source>
</evidence>
<dbReference type="EC" id="6.3.1.2" evidence="3"/>
<evidence type="ECO:0000256" key="6">
    <source>
        <dbReference type="ARBA" id="ARBA00022741"/>
    </source>
</evidence>
<evidence type="ECO:0000259" key="10">
    <source>
        <dbReference type="PROSITE" id="PS51987"/>
    </source>
</evidence>
<reference evidence="11" key="1">
    <citation type="submission" date="2020-08" db="EMBL/GenBank/DDBJ databases">
        <title>Plant Genome Project.</title>
        <authorList>
            <person name="Zhang R.-G."/>
        </authorList>
    </citation>
    <scope>NUCLEOTIDE SEQUENCE</scope>
    <source>
        <strain evidence="11">WSP0</strain>
        <tissue evidence="11">Leaf</tissue>
    </source>
</reference>
<dbReference type="Proteomes" id="UP000823749">
    <property type="component" value="Chromosome 10"/>
</dbReference>
<dbReference type="GO" id="GO:0005524">
    <property type="term" value="F:ATP binding"/>
    <property type="evidence" value="ECO:0007669"/>
    <property type="project" value="UniProtKB-KW"/>
</dbReference>
<evidence type="ECO:0000256" key="8">
    <source>
        <dbReference type="PROSITE-ProRule" id="PRU01330"/>
    </source>
</evidence>
<dbReference type="InterPro" id="IPR008147">
    <property type="entry name" value="Gln_synt_N"/>
</dbReference>
<evidence type="ECO:0000313" key="12">
    <source>
        <dbReference type="Proteomes" id="UP000823749"/>
    </source>
</evidence>
<comment type="caution">
    <text evidence="11">The sequence shown here is derived from an EMBL/GenBank/DDBJ whole genome shotgun (WGS) entry which is preliminary data.</text>
</comment>
<dbReference type="Gene3D" id="3.10.20.70">
    <property type="entry name" value="Glutamine synthetase, N-terminal domain"/>
    <property type="match status" value="1"/>
</dbReference>
<accession>A0AAV6IML1</accession>
<evidence type="ECO:0000256" key="7">
    <source>
        <dbReference type="ARBA" id="ARBA00022840"/>
    </source>
</evidence>
<dbReference type="PROSITE" id="PS51986">
    <property type="entry name" value="GS_BETA_GRASP"/>
    <property type="match status" value="1"/>
</dbReference>
<keyword evidence="4" id="KW-0963">Cytoplasm</keyword>
<dbReference type="GO" id="GO:0004356">
    <property type="term" value="F:glutamine synthetase activity"/>
    <property type="evidence" value="ECO:0007669"/>
    <property type="project" value="UniProtKB-EC"/>
</dbReference>
<organism evidence="11 12">
    <name type="scientific">Rhododendron griersonianum</name>
    <dbReference type="NCBI Taxonomy" id="479676"/>
    <lineage>
        <taxon>Eukaryota</taxon>
        <taxon>Viridiplantae</taxon>
        <taxon>Streptophyta</taxon>
        <taxon>Embryophyta</taxon>
        <taxon>Tracheophyta</taxon>
        <taxon>Spermatophyta</taxon>
        <taxon>Magnoliopsida</taxon>
        <taxon>eudicotyledons</taxon>
        <taxon>Gunneridae</taxon>
        <taxon>Pentapetalae</taxon>
        <taxon>asterids</taxon>
        <taxon>Ericales</taxon>
        <taxon>Ericaceae</taxon>
        <taxon>Ericoideae</taxon>
        <taxon>Rhodoreae</taxon>
        <taxon>Rhododendron</taxon>
    </lineage>
</organism>
<dbReference type="SMART" id="SM01230">
    <property type="entry name" value="Gln-synt_C"/>
    <property type="match status" value="1"/>
</dbReference>
<dbReference type="FunFam" id="3.10.20.70:FF:000003">
    <property type="entry name" value="Glutamine synthetase, chloroplastic"/>
    <property type="match status" value="1"/>
</dbReference>
<keyword evidence="5" id="KW-0436">Ligase</keyword>
<evidence type="ECO:0000256" key="4">
    <source>
        <dbReference type="ARBA" id="ARBA00022490"/>
    </source>
</evidence>
<dbReference type="PANTHER" id="PTHR20852">
    <property type="entry name" value="GLUTAMINE SYNTHETASE"/>
    <property type="match status" value="1"/>
</dbReference>
<evidence type="ECO:0000256" key="2">
    <source>
        <dbReference type="ARBA" id="ARBA00009897"/>
    </source>
</evidence>
<dbReference type="AlphaFoldDB" id="A0AAV6IML1"/>
<comment type="subcellular location">
    <subcellularLocation>
        <location evidence="1">Cytoplasm</location>
    </subcellularLocation>
</comment>
<dbReference type="InterPro" id="IPR008146">
    <property type="entry name" value="Gln_synth_cat_dom"/>
</dbReference>
<sequence length="291" mass="31863">MSLLTDLININLSDTTEKIIAEYIWIGGSGMDIRCKARTLPGPVTDVTKLPKWNYDGSSTGQAPGEDSEVIIYPQAIFKDPFRRGNNILVICDAYTPGGEPIPTNKRYAAAQVFNNPEVAAEVPWIGPIGPKGPYYCSIGADKSFGRDIVDAHYKACLYAGINISGINGEVMPGQGDWNGAGCHSNYSTKSMRADGGYEVIKKAIEKLGLRHKEHIAAYGEGNERRLTGRHETADINTFLWGVANRGASIRVGRDTEKEGKGYFEDRRPASNMDPYIVTSMIANTTILWKP</sequence>
<keyword evidence="6" id="KW-0547">Nucleotide-binding</keyword>
<dbReference type="PANTHER" id="PTHR20852:SF93">
    <property type="entry name" value="GLUTAMINE SYNTHETASE CYTOSOLIC ISOZYME 1-1"/>
    <property type="match status" value="1"/>
</dbReference>
<protein>
    <recommendedName>
        <fullName evidence="3">glutamine synthetase</fullName>
        <ecNumber evidence="3">6.3.1.2</ecNumber>
    </recommendedName>
</protein>
<dbReference type="GO" id="GO:0006542">
    <property type="term" value="P:glutamine biosynthetic process"/>
    <property type="evidence" value="ECO:0007669"/>
    <property type="project" value="InterPro"/>
</dbReference>
<dbReference type="SUPFAM" id="SSF54368">
    <property type="entry name" value="Glutamine synthetase, N-terminal domain"/>
    <property type="match status" value="1"/>
</dbReference>
<dbReference type="FunFam" id="3.30.590.10:FF:000011">
    <property type="entry name" value="Glutamine synthetase"/>
    <property type="match status" value="1"/>
</dbReference>
<evidence type="ECO:0000259" key="9">
    <source>
        <dbReference type="PROSITE" id="PS51986"/>
    </source>
</evidence>
<dbReference type="Gene3D" id="3.30.590.10">
    <property type="entry name" value="Glutamine synthetase/guanido kinase, catalytic domain"/>
    <property type="match status" value="2"/>
</dbReference>
<gene>
    <name evidence="11" type="ORF">RHGRI_030171</name>
</gene>
<comment type="similarity">
    <text evidence="2 8">Belongs to the glutamine synthetase family.</text>
</comment>
<evidence type="ECO:0000256" key="1">
    <source>
        <dbReference type="ARBA" id="ARBA00004496"/>
    </source>
</evidence>
<proteinExistence type="inferred from homology"/>
<keyword evidence="7" id="KW-0067">ATP-binding</keyword>
<name>A0AAV6IML1_9ERIC</name>
<dbReference type="InterPro" id="IPR027302">
    <property type="entry name" value="Gln_synth_N_conserv_site"/>
</dbReference>
<dbReference type="SUPFAM" id="SSF55931">
    <property type="entry name" value="Glutamine synthetase/guanido kinase"/>
    <property type="match status" value="1"/>
</dbReference>
<evidence type="ECO:0000313" key="11">
    <source>
        <dbReference type="EMBL" id="KAG5529702.1"/>
    </source>
</evidence>
<dbReference type="InterPro" id="IPR050292">
    <property type="entry name" value="Glutamine_Synthetase"/>
</dbReference>
<evidence type="ECO:0000256" key="5">
    <source>
        <dbReference type="ARBA" id="ARBA00022598"/>
    </source>
</evidence>
<dbReference type="GO" id="GO:0005737">
    <property type="term" value="C:cytoplasm"/>
    <property type="evidence" value="ECO:0007669"/>
    <property type="project" value="UniProtKB-SubCell"/>
</dbReference>
<dbReference type="InterPro" id="IPR014746">
    <property type="entry name" value="Gln_synth/guanido_kin_cat_dom"/>
</dbReference>